<proteinExistence type="predicted"/>
<accession>A0A6M3LN94</accession>
<sequence length="48" mass="5741">MKSGDSLIQKLQEKADRASRIRKYCETILDTRPYDWLDLELIKTEVRN</sequence>
<organism evidence="1">
    <name type="scientific">viral metagenome</name>
    <dbReference type="NCBI Taxonomy" id="1070528"/>
    <lineage>
        <taxon>unclassified sequences</taxon>
        <taxon>metagenomes</taxon>
        <taxon>organismal metagenomes</taxon>
    </lineage>
</organism>
<gene>
    <name evidence="1" type="ORF">MM415B07332_0006</name>
</gene>
<reference evidence="1" key="1">
    <citation type="submission" date="2020-03" db="EMBL/GenBank/DDBJ databases">
        <title>The deep terrestrial virosphere.</title>
        <authorList>
            <person name="Holmfeldt K."/>
            <person name="Nilsson E."/>
            <person name="Simone D."/>
            <person name="Lopez-Fernandez M."/>
            <person name="Wu X."/>
            <person name="de Brujin I."/>
            <person name="Lundin D."/>
            <person name="Andersson A."/>
            <person name="Bertilsson S."/>
            <person name="Dopson M."/>
        </authorList>
    </citation>
    <scope>NUCLEOTIDE SEQUENCE</scope>
    <source>
        <strain evidence="1">MM415B07332</strain>
    </source>
</reference>
<dbReference type="AlphaFoldDB" id="A0A6M3LN94"/>
<name>A0A6M3LN94_9ZZZZ</name>
<dbReference type="EMBL" id="MT143435">
    <property type="protein sequence ID" value="QJA96807.1"/>
    <property type="molecule type" value="Genomic_DNA"/>
</dbReference>
<protein>
    <submittedName>
        <fullName evidence="1">Uncharacterized protein</fullName>
    </submittedName>
</protein>
<evidence type="ECO:0000313" key="1">
    <source>
        <dbReference type="EMBL" id="QJA96807.1"/>
    </source>
</evidence>